<dbReference type="PIRSF" id="PIRSF037980">
    <property type="entry name" value="SoxA"/>
    <property type="match status" value="1"/>
</dbReference>
<comment type="similarity">
    <text evidence="1">Belongs to the GcvT family.</text>
</comment>
<dbReference type="Gene3D" id="3.30.1360.120">
    <property type="entry name" value="Probable tRNA modification gtpase trme, domain 1"/>
    <property type="match status" value="1"/>
</dbReference>
<comment type="caution">
    <text evidence="7">The sequence shown here is derived from an EMBL/GenBank/DDBJ whole genome shotgun (WGS) entry which is preliminary data.</text>
</comment>
<dbReference type="Pfam" id="PF17806">
    <property type="entry name" value="SO_alpha_A3"/>
    <property type="match status" value="1"/>
</dbReference>
<feature type="domain" description="Aminomethyltransferase C-terminal" evidence="5">
    <location>
        <begin position="913"/>
        <end position="998"/>
    </location>
</feature>
<dbReference type="PANTHER" id="PTHR43757">
    <property type="entry name" value="AMINOMETHYLTRANSFERASE"/>
    <property type="match status" value="1"/>
</dbReference>
<dbReference type="InterPro" id="IPR027266">
    <property type="entry name" value="TrmE/GcvT-like"/>
</dbReference>
<dbReference type="RefSeq" id="WP_349591143.1">
    <property type="nucleotide sequence ID" value="NZ_JBEFLD010000014.1"/>
</dbReference>
<dbReference type="Gene3D" id="3.50.50.60">
    <property type="entry name" value="FAD/NAD(P)-binding domain"/>
    <property type="match status" value="2"/>
</dbReference>
<dbReference type="InterPro" id="IPR023753">
    <property type="entry name" value="FAD/NAD-binding_dom"/>
</dbReference>
<feature type="domain" description="FAD/NAD(P)-binding" evidence="4">
    <location>
        <begin position="171"/>
        <end position="440"/>
    </location>
</feature>
<evidence type="ECO:0000259" key="4">
    <source>
        <dbReference type="Pfam" id="PF07992"/>
    </source>
</evidence>
<dbReference type="InterPro" id="IPR028896">
    <property type="entry name" value="GcvT/YgfZ/DmdA"/>
</dbReference>
<evidence type="ECO:0000256" key="2">
    <source>
        <dbReference type="ARBA" id="ARBA00023002"/>
    </source>
</evidence>
<dbReference type="InterPro" id="IPR006277">
    <property type="entry name" value="Sarcosine_oxidase_asu"/>
</dbReference>
<dbReference type="SUPFAM" id="SSF51905">
    <property type="entry name" value="FAD/NAD(P)-binding domain"/>
    <property type="match status" value="1"/>
</dbReference>
<dbReference type="SUPFAM" id="SSF101790">
    <property type="entry name" value="Aminomethyltransferase beta-barrel domain"/>
    <property type="match status" value="1"/>
</dbReference>
<dbReference type="Pfam" id="PF07992">
    <property type="entry name" value="Pyr_redox_2"/>
    <property type="match status" value="1"/>
</dbReference>
<proteinExistence type="inferred from homology"/>
<evidence type="ECO:0000259" key="3">
    <source>
        <dbReference type="Pfam" id="PF01571"/>
    </source>
</evidence>
<keyword evidence="2" id="KW-0560">Oxidoreductase</keyword>
<dbReference type="InterPro" id="IPR036188">
    <property type="entry name" value="FAD/NAD-bd_sf"/>
</dbReference>
<protein>
    <submittedName>
        <fullName evidence="7">Sarcosine oxidase subunit alpha family protein</fullName>
    </submittedName>
</protein>
<reference evidence="7" key="1">
    <citation type="submission" date="2024-06" db="EMBL/GenBank/DDBJ databases">
        <title>Genome sequence of Vogesella sp. MAHUQ-64.</title>
        <authorList>
            <person name="Huq M.A."/>
        </authorList>
    </citation>
    <scope>NUCLEOTIDE SEQUENCE</scope>
    <source>
        <strain evidence="7">MAHUQ-64</strain>
    </source>
</reference>
<dbReference type="Proteomes" id="UP001433638">
    <property type="component" value="Unassembled WGS sequence"/>
</dbReference>
<evidence type="ECO:0000313" key="8">
    <source>
        <dbReference type="Proteomes" id="UP001433638"/>
    </source>
</evidence>
<dbReference type="InterPro" id="IPR013977">
    <property type="entry name" value="GcvT_C"/>
</dbReference>
<dbReference type="Gene3D" id="3.10.20.440">
    <property type="entry name" value="2Fe-2S iron-sulphur cluster binding domain, sarcosine oxidase, alpha subunit, N-terminal domain"/>
    <property type="match status" value="1"/>
</dbReference>
<dbReference type="InterPro" id="IPR041854">
    <property type="entry name" value="BFD-like_2Fe2S-bd_dom_sf"/>
</dbReference>
<accession>A0ABV1M8S5</accession>
<dbReference type="InterPro" id="IPR006222">
    <property type="entry name" value="GCVT_N"/>
</dbReference>
<name>A0ABV1M8S5_9NEIS</name>
<evidence type="ECO:0000256" key="1">
    <source>
        <dbReference type="ARBA" id="ARBA00008609"/>
    </source>
</evidence>
<dbReference type="InterPro" id="IPR042204">
    <property type="entry name" value="2Fe-2S-bd_N"/>
</dbReference>
<dbReference type="EMBL" id="JBEFLD010000014">
    <property type="protein sequence ID" value="MEQ6292607.1"/>
    <property type="molecule type" value="Genomic_DNA"/>
</dbReference>
<dbReference type="Pfam" id="PF08669">
    <property type="entry name" value="GCV_T_C"/>
    <property type="match status" value="1"/>
</dbReference>
<dbReference type="InterPro" id="IPR041117">
    <property type="entry name" value="SoxA_A3"/>
</dbReference>
<evidence type="ECO:0000313" key="7">
    <source>
        <dbReference type="EMBL" id="MEQ6292607.1"/>
    </source>
</evidence>
<dbReference type="SUPFAM" id="SSF103025">
    <property type="entry name" value="Folate-binding domain"/>
    <property type="match status" value="1"/>
</dbReference>
<dbReference type="InterPro" id="IPR029043">
    <property type="entry name" value="GcvT/YgfZ_C"/>
</dbReference>
<evidence type="ECO:0000259" key="5">
    <source>
        <dbReference type="Pfam" id="PF08669"/>
    </source>
</evidence>
<gene>
    <name evidence="7" type="ORF">ABNW52_18510</name>
</gene>
<organism evidence="7 8">
    <name type="scientific">Vogesella oryzagri</name>
    <dbReference type="NCBI Taxonomy" id="3160864"/>
    <lineage>
        <taxon>Bacteria</taxon>
        <taxon>Pseudomonadati</taxon>
        <taxon>Pseudomonadota</taxon>
        <taxon>Betaproteobacteria</taxon>
        <taxon>Neisseriales</taxon>
        <taxon>Chromobacteriaceae</taxon>
        <taxon>Vogesella</taxon>
    </lineage>
</organism>
<feature type="domain" description="SoxA A3" evidence="6">
    <location>
        <begin position="524"/>
        <end position="606"/>
    </location>
</feature>
<keyword evidence="8" id="KW-1185">Reference proteome</keyword>
<feature type="domain" description="GCVT N-terminal" evidence="3">
    <location>
        <begin position="623"/>
        <end position="892"/>
    </location>
</feature>
<dbReference type="NCBIfam" id="TIGR01372">
    <property type="entry name" value="soxA"/>
    <property type="match status" value="1"/>
</dbReference>
<evidence type="ECO:0000259" key="6">
    <source>
        <dbReference type="Pfam" id="PF17806"/>
    </source>
</evidence>
<dbReference type="Pfam" id="PF13510">
    <property type="entry name" value="Fer2_4"/>
    <property type="match status" value="1"/>
</dbReference>
<dbReference type="Pfam" id="PF01571">
    <property type="entry name" value="GCV_T"/>
    <property type="match status" value="1"/>
</dbReference>
<dbReference type="Gene3D" id="1.10.10.1100">
    <property type="entry name" value="BFD-like [2Fe-2S]-binding domain"/>
    <property type="match status" value="1"/>
</dbReference>
<sequence length="1006" mass="109486">MSAYRVHRNSQRINTQAPVRFSFDGKSHQGFAGDTLASALIANGVKLIGRSFKYGRPRGIIGHGSEEPNALIQLETGAYTVPDLKATQVELYDGLSATTTTGFPSLHFDLKGLAGTFSRFMPPGFYYKTFMGPVKAAWPMYEKLIRMAAGYGRAPVDADPEYYDHLHHHVDVLVVGGGACGLWAATLAGRAGLKTLLVDEQNEAGGWMLSDASAQIDSKPAMQWVGERLAELASLNNVTVLSRTTAFALHEQNLVQALELCQDHLPIGSRNPNQPRQRLHKIRAHHVVLAAGAIERPLVYGNNDRPGVMTAAAGQTYLNRYGVAVGRNVLLMTHNDAAYDAARDLAEAGSHVTLIDTRLRGAADWRQQQARKAGVELMLGYGIAEVHGRTAVSGAQLVQLDPFTNTVRGKGPRLSADSVLSSGGLTSTVHLFCHNTGRPYWKEESLSFVVPDEGRQGISCAGAITGRWELTDALAQTHAATSAMLLGFGRSTHGDCPQAGEHDVAATRRLFRVPDGLAEGHGAKAFIDFQNDVSAADIHLAVRENYRSIEHVKRYTALGFGTDQGKLSNVNGFAIAAEALGKPISAVGTTTYRPAYTPVTFGALAGSHKADTFEPRRYTAMQASHLKRGALFETVGQWMRPWYFPKGKETLHQAVDRECLATRNSVGVMDASTLGKIDVKGPDAREFLNRIYSNAWSKLDPGKCRYGLMLDENGMVMDDGVTACLADDHFHMTTTTGGAARVLNWLERWHQTEWPELKVRFTSTTDHWSTTAVVGPNSRKVLQKLCSDIDLSAENFKFMDWREGTVAGVPAKVFRISFSGELAYEINVDASYGHYMWEQVMTAGEEFGITPYGTETMHVLRAEKGFIIVGQDTDGSMTPIDLAMGWAVGMKKPFSFLGKRSLSRSDTTRSDRKQLVGLYTADPKVVLAEGAQILSTPDATPPANMQGHVTSSYHSAFLGRSIAMAVLKGGSQREGDTVYVWAGGKVHPAKVVSSVFVDQEGVRQHA</sequence>
<dbReference type="PANTHER" id="PTHR43757:SF2">
    <property type="entry name" value="AMINOMETHYLTRANSFERASE, MITOCHONDRIAL"/>
    <property type="match status" value="1"/>
</dbReference>